<protein>
    <submittedName>
        <fullName evidence="1">Uncharacterized protein</fullName>
    </submittedName>
</protein>
<gene>
    <name evidence="1" type="ORF">IHE45_16G008400</name>
</gene>
<accession>A0ACB7UFQ3</accession>
<keyword evidence="2" id="KW-1185">Reference proteome</keyword>
<dbReference type="Proteomes" id="UP000827976">
    <property type="component" value="Chromosome 16"/>
</dbReference>
<dbReference type="EMBL" id="CM037026">
    <property type="protein sequence ID" value="KAH7659080.1"/>
    <property type="molecule type" value="Genomic_DNA"/>
</dbReference>
<reference evidence="2" key="1">
    <citation type="journal article" date="2022" name="Nat. Commun.">
        <title>Chromosome evolution and the genetic basis of agronomically important traits in greater yam.</title>
        <authorList>
            <person name="Bredeson J.V."/>
            <person name="Lyons J.B."/>
            <person name="Oniyinde I.O."/>
            <person name="Okereke N.R."/>
            <person name="Kolade O."/>
            <person name="Nnabue I."/>
            <person name="Nwadili C.O."/>
            <person name="Hribova E."/>
            <person name="Parker M."/>
            <person name="Nwogha J."/>
            <person name="Shu S."/>
            <person name="Carlson J."/>
            <person name="Kariba R."/>
            <person name="Muthemba S."/>
            <person name="Knop K."/>
            <person name="Barton G.J."/>
            <person name="Sherwood A.V."/>
            <person name="Lopez-Montes A."/>
            <person name="Asiedu R."/>
            <person name="Jamnadass R."/>
            <person name="Muchugi A."/>
            <person name="Goodstein D."/>
            <person name="Egesi C.N."/>
            <person name="Featherston J."/>
            <person name="Asfaw A."/>
            <person name="Simpson G.G."/>
            <person name="Dolezel J."/>
            <person name="Hendre P.S."/>
            <person name="Van Deynze A."/>
            <person name="Kumar P.L."/>
            <person name="Obidiegwu J.E."/>
            <person name="Bhattacharjee R."/>
            <person name="Rokhsar D.S."/>
        </authorList>
    </citation>
    <scope>NUCLEOTIDE SEQUENCE [LARGE SCALE GENOMIC DNA]</scope>
    <source>
        <strain evidence="2">cv. TDa95/00328</strain>
    </source>
</reference>
<proteinExistence type="predicted"/>
<organism evidence="1 2">
    <name type="scientific">Dioscorea alata</name>
    <name type="common">Purple yam</name>
    <dbReference type="NCBI Taxonomy" id="55571"/>
    <lineage>
        <taxon>Eukaryota</taxon>
        <taxon>Viridiplantae</taxon>
        <taxon>Streptophyta</taxon>
        <taxon>Embryophyta</taxon>
        <taxon>Tracheophyta</taxon>
        <taxon>Spermatophyta</taxon>
        <taxon>Magnoliopsida</taxon>
        <taxon>Liliopsida</taxon>
        <taxon>Dioscoreales</taxon>
        <taxon>Dioscoreaceae</taxon>
        <taxon>Dioscorea</taxon>
    </lineage>
</organism>
<evidence type="ECO:0000313" key="2">
    <source>
        <dbReference type="Proteomes" id="UP000827976"/>
    </source>
</evidence>
<comment type="caution">
    <text evidence="1">The sequence shown here is derived from an EMBL/GenBank/DDBJ whole genome shotgun (WGS) entry which is preliminary data.</text>
</comment>
<evidence type="ECO:0000313" key="1">
    <source>
        <dbReference type="EMBL" id="KAH7659080.1"/>
    </source>
</evidence>
<sequence length="380" mass="41638">MYKLCLDGYIGAWHSEQGSASCSSSSELLRAFRRIPRERALGMGKGTDLWDDSALINAFDNAMATYKTMHGGTYHGGSTSEEKHTSDSNHDDHVPTEEVTRNCESEDGSNRGSKKTAEPCIPGDLIGTASDAVPTQECHLDTDAYASESYQHPTGYPSIHGQNNSYSDQQNEEYNKLLKWYYELEEQRQNVLQQLNQASCWNHQTPAQTSTVDMSQISAHNISQNGLYPQCSPCFCQCPASSIVPISCATNNLSCGGPYCCSLSMQCCSKSLPQQFPVYPATHSNNGDDTAVKTAMMAAERALSSMTMNTPATSNVSEDKEKGKEDETCDDAFEGKRSKNANSETELTVVLNAWYAAGFHTGRQVPHGAVQEKHKLNTQC</sequence>
<name>A0ACB7UFQ3_DIOAL</name>